<feature type="chain" id="PRO_5020408647" evidence="2">
    <location>
        <begin position="35"/>
        <end position="343"/>
    </location>
</feature>
<gene>
    <name evidence="3" type="ORF">C7389_11689</name>
</gene>
<dbReference type="InterPro" id="IPR038404">
    <property type="entry name" value="TRAP_DctP_sf"/>
</dbReference>
<keyword evidence="3" id="KW-0675">Receptor</keyword>
<sequence length="343" mass="37493">MSAVQGKAPRRLRSRLACSLGALALVLGASAAHAADFTMKLATATVNDVQTEAIKRFAKRVETRSNGRIKTELYPAAQLGSNTRMIEGLQLGSIEFYTGPAAYLVGVDARYQIMDMPGVFTDARHAQRTFSDPEFRKALLDIGTSKGLVGLGTYIYGNTAFATRFEGAKVADFKGRKLRVLASRVERKGVELMGATAVPVDFSEVVTALQQGTIDGLKSSPPAFTSLKLINIVKNVTATEDGVMGELMLASKQWWDTLPADLQKMLREEAAALEPELYDFVLDDQAKAYKLWEEQGGKVFHLPAQERAALLKDMREAASAMLRENKATGEMLDLTLRVAERVK</sequence>
<evidence type="ECO:0000256" key="2">
    <source>
        <dbReference type="SAM" id="SignalP"/>
    </source>
</evidence>
<evidence type="ECO:0000256" key="1">
    <source>
        <dbReference type="ARBA" id="ARBA00022729"/>
    </source>
</evidence>
<dbReference type="Proteomes" id="UP000295129">
    <property type="component" value="Unassembled WGS sequence"/>
</dbReference>
<dbReference type="PANTHER" id="PTHR33376">
    <property type="match status" value="1"/>
</dbReference>
<organism evidence="3 4">
    <name type="scientific">Azoarcus indigens</name>
    <dbReference type="NCBI Taxonomy" id="29545"/>
    <lineage>
        <taxon>Bacteria</taxon>
        <taxon>Pseudomonadati</taxon>
        <taxon>Pseudomonadota</taxon>
        <taxon>Betaproteobacteria</taxon>
        <taxon>Rhodocyclales</taxon>
        <taxon>Zoogloeaceae</taxon>
        <taxon>Azoarcus</taxon>
    </lineage>
</organism>
<evidence type="ECO:0000313" key="4">
    <source>
        <dbReference type="Proteomes" id="UP000295129"/>
    </source>
</evidence>
<protein>
    <submittedName>
        <fullName evidence="3">Tripartite ATP-independent transporter DctP family solute receptor</fullName>
    </submittedName>
</protein>
<reference evidence="3 4" key="1">
    <citation type="submission" date="2019-03" db="EMBL/GenBank/DDBJ databases">
        <title>Genomic Encyclopedia of Type Strains, Phase IV (KMG-IV): sequencing the most valuable type-strain genomes for metagenomic binning, comparative biology and taxonomic classification.</title>
        <authorList>
            <person name="Goeker M."/>
        </authorList>
    </citation>
    <scope>NUCLEOTIDE SEQUENCE [LARGE SCALE GENOMIC DNA]</scope>
    <source>
        <strain evidence="3 4">DSM 12121</strain>
    </source>
</reference>
<dbReference type="AlphaFoldDB" id="A0A4R6DU24"/>
<keyword evidence="1 2" id="KW-0732">Signal</keyword>
<dbReference type="PANTHER" id="PTHR33376:SF5">
    <property type="entry name" value="EXTRACYTOPLASMIC SOLUTE RECEPTOR PROTEIN"/>
    <property type="match status" value="1"/>
</dbReference>
<evidence type="ECO:0000313" key="3">
    <source>
        <dbReference type="EMBL" id="TDN48184.1"/>
    </source>
</evidence>
<dbReference type="EMBL" id="SNVV01000016">
    <property type="protein sequence ID" value="TDN48184.1"/>
    <property type="molecule type" value="Genomic_DNA"/>
</dbReference>
<accession>A0A4R6DU24</accession>
<name>A0A4R6DU24_9RHOO</name>
<dbReference type="Pfam" id="PF03480">
    <property type="entry name" value="DctP"/>
    <property type="match status" value="1"/>
</dbReference>
<feature type="signal peptide" evidence="2">
    <location>
        <begin position="1"/>
        <end position="34"/>
    </location>
</feature>
<keyword evidence="4" id="KW-1185">Reference proteome</keyword>
<proteinExistence type="predicted"/>
<dbReference type="OrthoDB" id="9794826at2"/>
<dbReference type="CDD" id="cd13603">
    <property type="entry name" value="PBP2_TRAP_Siap_TeaA_like"/>
    <property type="match status" value="1"/>
</dbReference>
<dbReference type="Gene3D" id="3.40.190.170">
    <property type="entry name" value="Bacterial extracellular solute-binding protein, family 7"/>
    <property type="match status" value="1"/>
</dbReference>
<dbReference type="RefSeq" id="WP_133593757.1">
    <property type="nucleotide sequence ID" value="NZ_SNVV01000016.1"/>
</dbReference>
<dbReference type="GO" id="GO:0055085">
    <property type="term" value="P:transmembrane transport"/>
    <property type="evidence" value="ECO:0007669"/>
    <property type="project" value="InterPro"/>
</dbReference>
<dbReference type="NCBIfam" id="NF037995">
    <property type="entry name" value="TRAP_S1"/>
    <property type="match status" value="1"/>
</dbReference>
<dbReference type="InterPro" id="IPR018389">
    <property type="entry name" value="DctP_fam"/>
</dbReference>
<comment type="caution">
    <text evidence="3">The sequence shown here is derived from an EMBL/GenBank/DDBJ whole genome shotgun (WGS) entry which is preliminary data.</text>
</comment>